<evidence type="ECO:0000256" key="1">
    <source>
        <dbReference type="SAM" id="MobiDB-lite"/>
    </source>
</evidence>
<proteinExistence type="predicted"/>
<accession>A0A8X7C9K8</accession>
<dbReference type="EMBL" id="BMAV01012047">
    <property type="protein sequence ID" value="GFY58382.1"/>
    <property type="molecule type" value="Genomic_DNA"/>
</dbReference>
<feature type="region of interest" description="Disordered" evidence="1">
    <location>
        <begin position="1"/>
        <end position="34"/>
    </location>
</feature>
<evidence type="ECO:0000313" key="3">
    <source>
        <dbReference type="Proteomes" id="UP000886998"/>
    </source>
</evidence>
<name>A0A8X7C9K8_9ARAC</name>
<organism evidence="2 3">
    <name type="scientific">Trichonephila inaurata madagascariensis</name>
    <dbReference type="NCBI Taxonomy" id="2747483"/>
    <lineage>
        <taxon>Eukaryota</taxon>
        <taxon>Metazoa</taxon>
        <taxon>Ecdysozoa</taxon>
        <taxon>Arthropoda</taxon>
        <taxon>Chelicerata</taxon>
        <taxon>Arachnida</taxon>
        <taxon>Araneae</taxon>
        <taxon>Araneomorphae</taxon>
        <taxon>Entelegynae</taxon>
        <taxon>Araneoidea</taxon>
        <taxon>Nephilidae</taxon>
        <taxon>Trichonephila</taxon>
        <taxon>Trichonephila inaurata</taxon>
    </lineage>
</organism>
<gene>
    <name evidence="2" type="ORF">TNIN_419651</name>
</gene>
<evidence type="ECO:0000313" key="2">
    <source>
        <dbReference type="EMBL" id="GFY58382.1"/>
    </source>
</evidence>
<reference evidence="2" key="1">
    <citation type="submission" date="2020-08" db="EMBL/GenBank/DDBJ databases">
        <title>Multicomponent nature underlies the extraordinary mechanical properties of spider dragline silk.</title>
        <authorList>
            <person name="Kono N."/>
            <person name="Nakamura H."/>
            <person name="Mori M."/>
            <person name="Yoshida Y."/>
            <person name="Ohtoshi R."/>
            <person name="Malay A.D."/>
            <person name="Moran D.A.P."/>
            <person name="Tomita M."/>
            <person name="Numata K."/>
            <person name="Arakawa K."/>
        </authorList>
    </citation>
    <scope>NUCLEOTIDE SEQUENCE</scope>
</reference>
<feature type="compositionally biased region" description="Basic and acidic residues" evidence="1">
    <location>
        <begin position="57"/>
        <end position="77"/>
    </location>
</feature>
<dbReference type="Proteomes" id="UP000886998">
    <property type="component" value="Unassembled WGS sequence"/>
</dbReference>
<feature type="compositionally biased region" description="Gly residues" evidence="1">
    <location>
        <begin position="1"/>
        <end position="11"/>
    </location>
</feature>
<keyword evidence="3" id="KW-1185">Reference proteome</keyword>
<protein>
    <submittedName>
        <fullName evidence="2">Uncharacterized protein</fullName>
    </submittedName>
</protein>
<feature type="non-terminal residue" evidence="2">
    <location>
        <position position="1"/>
    </location>
</feature>
<dbReference type="AlphaFoldDB" id="A0A8X7C9K8"/>
<sequence length="98" mass="10452">YWTGGEIGPRGVGPRWAGVDRRTPTAWGVRGPDRGAPVLDEGTWRIGASWNWTDGSWDRGARSGHWIDGKIGPRDSGDAPTMVATGDGESGFDSREGA</sequence>
<comment type="caution">
    <text evidence="2">The sequence shown here is derived from an EMBL/GenBank/DDBJ whole genome shotgun (WGS) entry which is preliminary data.</text>
</comment>
<feature type="region of interest" description="Disordered" evidence="1">
    <location>
        <begin position="57"/>
        <end position="98"/>
    </location>
</feature>